<evidence type="ECO:0000313" key="1">
    <source>
        <dbReference type="EMBL" id="CAF0804412.1"/>
    </source>
</evidence>
<gene>
    <name evidence="6" type="ORF">FNK824_LOCUS2716</name>
    <name evidence="8" type="ORF">JBS370_LOCUS22477</name>
    <name evidence="5" type="ORF">JXQ802_LOCUS41211</name>
    <name evidence="7" type="ORF">OTI717_LOCUS8421</name>
    <name evidence="3" type="ORF">PYM288_LOCUS26500</name>
    <name evidence="1" type="ORF">RFH988_LOCUS4088</name>
    <name evidence="2" type="ORF">SEV965_LOCUS15484</name>
    <name evidence="4" type="ORF">ZHD862_LOCUS26614</name>
</gene>
<evidence type="ECO:0000313" key="9">
    <source>
        <dbReference type="Proteomes" id="UP000663823"/>
    </source>
</evidence>
<accession>A0A818Q6J8</accession>
<sequence length="139" mass="15650">MLNQTTMNNTHDHHPQNIIIGDILLHLESKPTIIQVVTHTILSTASSLIVDKPIIRRLSPNSSGTSTSQTIISCDLKNNLPIKSTHERIKTSSKKKLMRVPKASMALVKEWKSKVTNPTHPELKSYTTNTNIDNEHTYF</sequence>
<dbReference type="EMBL" id="CAJNOT010002014">
    <property type="protein sequence ID" value="CAF1274941.1"/>
    <property type="molecule type" value="Genomic_DNA"/>
</dbReference>
<dbReference type="EMBL" id="CAJOAX010000673">
    <property type="protein sequence ID" value="CAF3633304.1"/>
    <property type="molecule type" value="Genomic_DNA"/>
</dbReference>
<dbReference type="AlphaFoldDB" id="A0A818Q6J8"/>
<dbReference type="EMBL" id="CAJNOH010001595">
    <property type="protein sequence ID" value="CAF1233441.1"/>
    <property type="molecule type" value="Genomic_DNA"/>
</dbReference>
<organism evidence="7 9">
    <name type="scientific">Rotaria sordida</name>
    <dbReference type="NCBI Taxonomy" id="392033"/>
    <lineage>
        <taxon>Eukaryota</taxon>
        <taxon>Metazoa</taxon>
        <taxon>Spiralia</taxon>
        <taxon>Gnathifera</taxon>
        <taxon>Rotifera</taxon>
        <taxon>Eurotatoria</taxon>
        <taxon>Bdelloidea</taxon>
        <taxon>Philodinida</taxon>
        <taxon>Philodinidae</taxon>
        <taxon>Rotaria</taxon>
    </lineage>
</organism>
<dbReference type="Proteomes" id="UP000663854">
    <property type="component" value="Unassembled WGS sequence"/>
</dbReference>
<evidence type="ECO:0000313" key="6">
    <source>
        <dbReference type="EMBL" id="CAF3586818.1"/>
    </source>
</evidence>
<dbReference type="Proteomes" id="UP000663823">
    <property type="component" value="Unassembled WGS sequence"/>
</dbReference>
<dbReference type="Proteomes" id="UP000663864">
    <property type="component" value="Unassembled WGS sequence"/>
</dbReference>
<keyword evidence="10" id="KW-1185">Reference proteome</keyword>
<dbReference type="Proteomes" id="UP000663889">
    <property type="component" value="Unassembled WGS sequence"/>
</dbReference>
<evidence type="ECO:0000313" key="5">
    <source>
        <dbReference type="EMBL" id="CAF1514844.1"/>
    </source>
</evidence>
<dbReference type="EMBL" id="CAJOBD010003148">
    <property type="protein sequence ID" value="CAF3931426.1"/>
    <property type="molecule type" value="Genomic_DNA"/>
</dbReference>
<dbReference type="OrthoDB" id="10050446at2759"/>
<reference evidence="7" key="1">
    <citation type="submission" date="2021-02" db="EMBL/GenBank/DDBJ databases">
        <authorList>
            <person name="Nowell W R."/>
        </authorList>
    </citation>
    <scope>NUCLEOTIDE SEQUENCE</scope>
</reference>
<evidence type="ECO:0000313" key="3">
    <source>
        <dbReference type="EMBL" id="CAF1233441.1"/>
    </source>
</evidence>
<evidence type="ECO:0000313" key="7">
    <source>
        <dbReference type="EMBL" id="CAF3633304.1"/>
    </source>
</evidence>
<dbReference type="EMBL" id="CAJNOU010000811">
    <property type="protein sequence ID" value="CAF1093411.1"/>
    <property type="molecule type" value="Genomic_DNA"/>
</dbReference>
<name>A0A818Q6J8_9BILA</name>
<dbReference type="Proteomes" id="UP000663882">
    <property type="component" value="Unassembled WGS sequence"/>
</dbReference>
<dbReference type="EMBL" id="CAJNOO010000103">
    <property type="protein sequence ID" value="CAF0804412.1"/>
    <property type="molecule type" value="Genomic_DNA"/>
</dbReference>
<proteinExistence type="predicted"/>
<evidence type="ECO:0000313" key="2">
    <source>
        <dbReference type="EMBL" id="CAF1093411.1"/>
    </source>
</evidence>
<dbReference type="Proteomes" id="UP000663870">
    <property type="component" value="Unassembled WGS sequence"/>
</dbReference>
<evidence type="ECO:0000313" key="4">
    <source>
        <dbReference type="EMBL" id="CAF1274941.1"/>
    </source>
</evidence>
<dbReference type="Proteomes" id="UP000663836">
    <property type="component" value="Unassembled WGS sequence"/>
</dbReference>
<evidence type="ECO:0000313" key="8">
    <source>
        <dbReference type="EMBL" id="CAF3931426.1"/>
    </source>
</evidence>
<dbReference type="EMBL" id="CAJOBE010000169">
    <property type="protein sequence ID" value="CAF3586818.1"/>
    <property type="molecule type" value="Genomic_DNA"/>
</dbReference>
<dbReference type="Proteomes" id="UP000663874">
    <property type="component" value="Unassembled WGS sequence"/>
</dbReference>
<protein>
    <submittedName>
        <fullName evidence="7">Uncharacterized protein</fullName>
    </submittedName>
</protein>
<dbReference type="EMBL" id="CAJNOL010002597">
    <property type="protein sequence ID" value="CAF1514844.1"/>
    <property type="molecule type" value="Genomic_DNA"/>
</dbReference>
<evidence type="ECO:0000313" key="10">
    <source>
        <dbReference type="Proteomes" id="UP000663870"/>
    </source>
</evidence>
<comment type="caution">
    <text evidence="7">The sequence shown here is derived from an EMBL/GenBank/DDBJ whole genome shotgun (WGS) entry which is preliminary data.</text>
</comment>